<gene>
    <name evidence="2" type="ORF">GCM10023169_37180</name>
</gene>
<evidence type="ECO:0000256" key="1">
    <source>
        <dbReference type="SAM" id="MobiDB-lite"/>
    </source>
</evidence>
<proteinExistence type="predicted"/>
<dbReference type="Proteomes" id="UP001500622">
    <property type="component" value="Unassembled WGS sequence"/>
</dbReference>
<dbReference type="EMBL" id="BAABGN010000013">
    <property type="protein sequence ID" value="GAA4431983.1"/>
    <property type="molecule type" value="Genomic_DNA"/>
</dbReference>
<keyword evidence="3" id="KW-1185">Reference proteome</keyword>
<organism evidence="2 3">
    <name type="scientific">Georgenia halophila</name>
    <dbReference type="NCBI Taxonomy" id="620889"/>
    <lineage>
        <taxon>Bacteria</taxon>
        <taxon>Bacillati</taxon>
        <taxon>Actinomycetota</taxon>
        <taxon>Actinomycetes</taxon>
        <taxon>Micrococcales</taxon>
        <taxon>Bogoriellaceae</taxon>
        <taxon>Georgenia</taxon>
    </lineage>
</organism>
<sequence>MVPAVVTGTAVVLVLGVLLWKVASDPVAGRGEGQSAADSTATWEVSAGQRTEPTSNNEQLTEPPAAAEPLTGPPPGDGEPLREPVVPHERNPDGHHGAWENPMGWGSAITNGVWEIAFHEPVEVTEEVVAQGFYDPRGDGYELWGVPVAVTNTSSEPRAIGAEAAFAFQRFDGTVESTRCKAYDNEVEELARPVLPGETVDAVVCRVVPAGAPGLWAVTFSGDLWTYVGDL</sequence>
<accession>A0ABP8LLE8</accession>
<feature type="compositionally biased region" description="Basic and acidic residues" evidence="1">
    <location>
        <begin position="79"/>
        <end position="98"/>
    </location>
</feature>
<reference evidence="3" key="1">
    <citation type="journal article" date="2019" name="Int. J. Syst. Evol. Microbiol.">
        <title>The Global Catalogue of Microorganisms (GCM) 10K type strain sequencing project: providing services to taxonomists for standard genome sequencing and annotation.</title>
        <authorList>
            <consortium name="The Broad Institute Genomics Platform"/>
            <consortium name="The Broad Institute Genome Sequencing Center for Infectious Disease"/>
            <person name="Wu L."/>
            <person name="Ma J."/>
        </authorList>
    </citation>
    <scope>NUCLEOTIDE SEQUENCE [LARGE SCALE GENOMIC DNA]</scope>
    <source>
        <strain evidence="3">JCM 17810</strain>
    </source>
</reference>
<protein>
    <recommendedName>
        <fullName evidence="4">DUF4352 domain-containing protein</fullName>
    </recommendedName>
</protein>
<evidence type="ECO:0000313" key="3">
    <source>
        <dbReference type="Proteomes" id="UP001500622"/>
    </source>
</evidence>
<feature type="region of interest" description="Disordered" evidence="1">
    <location>
        <begin position="28"/>
        <end position="103"/>
    </location>
</feature>
<feature type="compositionally biased region" description="Polar residues" evidence="1">
    <location>
        <begin position="36"/>
        <end position="60"/>
    </location>
</feature>
<name>A0ABP8LLE8_9MICO</name>
<comment type="caution">
    <text evidence="2">The sequence shown here is derived from an EMBL/GenBank/DDBJ whole genome shotgun (WGS) entry which is preliminary data.</text>
</comment>
<evidence type="ECO:0000313" key="2">
    <source>
        <dbReference type="EMBL" id="GAA4431983.1"/>
    </source>
</evidence>
<evidence type="ECO:0008006" key="4">
    <source>
        <dbReference type="Google" id="ProtNLM"/>
    </source>
</evidence>